<name>A0ABT3L5N6_9CYAN</name>
<keyword evidence="2" id="KW-1185">Reference proteome</keyword>
<dbReference type="EMBL" id="JAIHOM010000047">
    <property type="protein sequence ID" value="MCW6036828.1"/>
    <property type="molecule type" value="Genomic_DNA"/>
</dbReference>
<protein>
    <submittedName>
        <fullName evidence="1">Uncharacterized protein</fullName>
    </submittedName>
</protein>
<accession>A0ABT3L5N6</accession>
<proteinExistence type="predicted"/>
<gene>
    <name evidence="1" type="ORF">K4A83_11220</name>
</gene>
<dbReference type="Proteomes" id="UP001526426">
    <property type="component" value="Unassembled WGS sequence"/>
</dbReference>
<organism evidence="1 2">
    <name type="scientific">Spirulina subsalsa FACHB-351</name>
    <dbReference type="NCBI Taxonomy" id="234711"/>
    <lineage>
        <taxon>Bacteria</taxon>
        <taxon>Bacillati</taxon>
        <taxon>Cyanobacteriota</taxon>
        <taxon>Cyanophyceae</taxon>
        <taxon>Spirulinales</taxon>
        <taxon>Spirulinaceae</taxon>
        <taxon>Spirulina</taxon>
    </lineage>
</organism>
<evidence type="ECO:0000313" key="2">
    <source>
        <dbReference type="Proteomes" id="UP001526426"/>
    </source>
</evidence>
<reference evidence="1 2" key="1">
    <citation type="submission" date="2021-08" db="EMBL/GenBank/DDBJ databases">
        <title>Draft genome sequence of Spirulina subsalsa with high tolerance to salinity and hype-accumulation of phycocyanin.</title>
        <authorList>
            <person name="Pei H."/>
            <person name="Jiang L."/>
        </authorList>
    </citation>
    <scope>NUCLEOTIDE SEQUENCE [LARGE SCALE GENOMIC DNA]</scope>
    <source>
        <strain evidence="1 2">FACHB-351</strain>
    </source>
</reference>
<comment type="caution">
    <text evidence="1">The sequence shown here is derived from an EMBL/GenBank/DDBJ whole genome shotgun (WGS) entry which is preliminary data.</text>
</comment>
<dbReference type="RefSeq" id="WP_265264646.1">
    <property type="nucleotide sequence ID" value="NZ_JAIHOM010000047.1"/>
</dbReference>
<evidence type="ECO:0000313" key="1">
    <source>
        <dbReference type="EMBL" id="MCW6036828.1"/>
    </source>
</evidence>
<sequence length="60" mass="6708">MAQPRKTYVVLVPFPYRGHWTVKDQKLDLLPCEAAQLLRAGRLGDPSTQAAKKTAEKKAD</sequence>